<gene>
    <name evidence="1" type="ORF">GCM10008960_40770</name>
</gene>
<evidence type="ECO:0000313" key="2">
    <source>
        <dbReference type="Proteomes" id="UP000644548"/>
    </source>
</evidence>
<comment type="caution">
    <text evidence="1">The sequence shown here is derived from an EMBL/GenBank/DDBJ whole genome shotgun (WGS) entry which is preliminary data.</text>
</comment>
<proteinExistence type="predicted"/>
<sequence length="92" mass="9940">MGVMHSHTLILEVMLALHAAGEVPFRASDVYRVLQQRGAPYKEKSIRTSVYGQTLTLKGGEVIALERTGRGTYQVADPDTARAALQAAQQSG</sequence>
<organism evidence="1 2">
    <name type="scientific">Deinococcus sedimenti</name>
    <dbReference type="NCBI Taxonomy" id="1867090"/>
    <lineage>
        <taxon>Bacteria</taxon>
        <taxon>Thermotogati</taxon>
        <taxon>Deinococcota</taxon>
        <taxon>Deinococci</taxon>
        <taxon>Deinococcales</taxon>
        <taxon>Deinococcaceae</taxon>
        <taxon>Deinococcus</taxon>
    </lineage>
</organism>
<reference evidence="2" key="1">
    <citation type="journal article" date="2019" name="Int. J. Syst. Evol. Microbiol.">
        <title>The Global Catalogue of Microorganisms (GCM) 10K type strain sequencing project: providing services to taxonomists for standard genome sequencing and annotation.</title>
        <authorList>
            <consortium name="The Broad Institute Genomics Platform"/>
            <consortium name="The Broad Institute Genome Sequencing Center for Infectious Disease"/>
            <person name="Wu L."/>
            <person name="Ma J."/>
        </authorList>
    </citation>
    <scope>NUCLEOTIDE SEQUENCE [LARGE SCALE GENOMIC DNA]</scope>
    <source>
        <strain evidence="2">JCM 31405</strain>
    </source>
</reference>
<evidence type="ECO:0000313" key="1">
    <source>
        <dbReference type="EMBL" id="GGS10573.1"/>
    </source>
</evidence>
<dbReference type="Proteomes" id="UP000644548">
    <property type="component" value="Unassembled WGS sequence"/>
</dbReference>
<protein>
    <recommendedName>
        <fullName evidence="3">HTH HARE-type domain-containing protein</fullName>
    </recommendedName>
</protein>
<evidence type="ECO:0008006" key="3">
    <source>
        <dbReference type="Google" id="ProtNLM"/>
    </source>
</evidence>
<accession>A0ABQ2S9C9</accession>
<name>A0ABQ2S9C9_9DEIO</name>
<dbReference type="EMBL" id="BMQN01000030">
    <property type="protein sequence ID" value="GGS10573.1"/>
    <property type="molecule type" value="Genomic_DNA"/>
</dbReference>
<keyword evidence="2" id="KW-1185">Reference proteome</keyword>